<accession>A0A914EQZ7</accession>
<keyword evidence="1" id="KW-1185">Reference proteome</keyword>
<evidence type="ECO:0000313" key="2">
    <source>
        <dbReference type="WBParaSite" id="ACRNAN_scaffold9528.g14492.t1"/>
    </source>
</evidence>
<proteinExistence type="predicted"/>
<dbReference type="Proteomes" id="UP000887540">
    <property type="component" value="Unplaced"/>
</dbReference>
<sequence>MRLEMFAGLFPGNSVDYLYEDPATEAPISQPDIAIKNYVSSQENFKLINPAATRIFPNYRPNIGTPTVVSNGPLSNHEISKSSYSTSQNSNFGSQPCCSCCDQNSRYFSYQSPQGPYSCSCSNGCNYGRSCACSCLPQLNLNLGCIGGILGGLSCGGNPCGNASPRPPPTRYRCSCSKYSCTCVPIICSPSSNCGCSNGASQQEVRITICCQPGGSNCGPCNRRVYLRKTRRIRRNPSKIEVRDKHAKCNQRCCDYSKCSYSKPSGSFYKPR</sequence>
<reference evidence="2" key="1">
    <citation type="submission" date="2022-11" db="UniProtKB">
        <authorList>
            <consortium name="WormBaseParasite"/>
        </authorList>
    </citation>
    <scope>IDENTIFICATION</scope>
</reference>
<dbReference type="WBParaSite" id="ACRNAN_scaffold9528.g14492.t1">
    <property type="protein sequence ID" value="ACRNAN_scaffold9528.g14492.t1"/>
    <property type="gene ID" value="ACRNAN_scaffold9528.g14492"/>
</dbReference>
<name>A0A914EQZ7_9BILA</name>
<evidence type="ECO:0000313" key="1">
    <source>
        <dbReference type="Proteomes" id="UP000887540"/>
    </source>
</evidence>
<dbReference type="AlphaFoldDB" id="A0A914EQZ7"/>
<organism evidence="1 2">
    <name type="scientific">Acrobeloides nanus</name>
    <dbReference type="NCBI Taxonomy" id="290746"/>
    <lineage>
        <taxon>Eukaryota</taxon>
        <taxon>Metazoa</taxon>
        <taxon>Ecdysozoa</taxon>
        <taxon>Nematoda</taxon>
        <taxon>Chromadorea</taxon>
        <taxon>Rhabditida</taxon>
        <taxon>Tylenchina</taxon>
        <taxon>Cephalobomorpha</taxon>
        <taxon>Cephaloboidea</taxon>
        <taxon>Cephalobidae</taxon>
        <taxon>Acrobeloides</taxon>
    </lineage>
</organism>
<protein>
    <submittedName>
        <fullName evidence="2">Uncharacterized protein</fullName>
    </submittedName>
</protein>